<dbReference type="Pfam" id="PF13399">
    <property type="entry name" value="LytR_C"/>
    <property type="match status" value="1"/>
</dbReference>
<keyword evidence="3" id="KW-0472">Membrane</keyword>
<dbReference type="Pfam" id="PF03816">
    <property type="entry name" value="LytR_cpsA_psr"/>
    <property type="match status" value="1"/>
</dbReference>
<evidence type="ECO:0000256" key="2">
    <source>
        <dbReference type="SAM" id="MobiDB-lite"/>
    </source>
</evidence>
<feature type="domain" description="LytR/CpsA/Psr regulator C-terminal" evidence="5">
    <location>
        <begin position="469"/>
        <end position="553"/>
    </location>
</feature>
<keyword evidence="3" id="KW-0812">Transmembrane</keyword>
<evidence type="ECO:0000256" key="3">
    <source>
        <dbReference type="SAM" id="Phobius"/>
    </source>
</evidence>
<name>A0A848DQJ5_9PSEU</name>
<feature type="transmembrane region" description="Helical" evidence="3">
    <location>
        <begin position="130"/>
        <end position="149"/>
    </location>
</feature>
<feature type="region of interest" description="Disordered" evidence="2">
    <location>
        <begin position="1"/>
        <end position="118"/>
    </location>
</feature>
<feature type="compositionally biased region" description="Basic and acidic residues" evidence="2">
    <location>
        <begin position="109"/>
        <end position="118"/>
    </location>
</feature>
<reference evidence="6 7" key="1">
    <citation type="submission" date="2020-04" db="EMBL/GenBank/DDBJ databases">
        <authorList>
            <person name="Klaysubun C."/>
            <person name="Duangmal K."/>
            <person name="Lipun K."/>
        </authorList>
    </citation>
    <scope>NUCLEOTIDE SEQUENCE [LARGE SCALE GENOMIC DNA]</scope>
    <source>
        <strain evidence="6 7">DSM 45300</strain>
    </source>
</reference>
<dbReference type="InterPro" id="IPR027381">
    <property type="entry name" value="LytR/CpsA/Psr_C"/>
</dbReference>
<feature type="compositionally biased region" description="Low complexity" evidence="2">
    <location>
        <begin position="31"/>
        <end position="43"/>
    </location>
</feature>
<comment type="caution">
    <text evidence="6">The sequence shown here is derived from an EMBL/GenBank/DDBJ whole genome shotgun (WGS) entry which is preliminary data.</text>
</comment>
<proteinExistence type="inferred from homology"/>
<dbReference type="NCBIfam" id="TIGR00350">
    <property type="entry name" value="lytR_cpsA_psr"/>
    <property type="match status" value="1"/>
</dbReference>
<keyword evidence="7" id="KW-1185">Reference proteome</keyword>
<protein>
    <submittedName>
        <fullName evidence="6">LCP family protein</fullName>
    </submittedName>
</protein>
<comment type="similarity">
    <text evidence="1">Belongs to the LytR/CpsA/Psr (LCP) family.</text>
</comment>
<dbReference type="InterPro" id="IPR004474">
    <property type="entry name" value="LytR_CpsA_psr"/>
</dbReference>
<gene>
    <name evidence="6" type="ORF">HF519_25030</name>
</gene>
<sequence length="579" mass="59208">MEATAWIGARRPNGAGPDGSTPEPDADDSASADVAAAPDPAATADERRRRIDASLTRVTAAHAGLLLSRDGEDRDDEDRDDEDADGREGGPGADARSDADGVGPARAGSRGERARPDDPLRRRGLLAARLLAAGVAVIVFASTALGWAAKTWLDSAIRSVAALDRTSSAIVDPPSQLGDENVLLLGLDPGPAGTGFAPGAGSDTIVVAHVPADGSGIVTVGFPRDLEINRPPCQRWDAAAATYLDQTVPAETRTKLDSAFEVGGPACAVRVIQQLTGLAVTRFIALDVTGLGAMVDTVDGISVCVERPVVDVVLGTVIPAAGTNDLDGGRTLDFVRARHVEGDPASDQGLIQRQQQVLAALLRKALSNQVLLNPGTLRALAGEFGRSTLSDGAGLDELVALARSLQYLDGEAVTFVPVPVSGQTNTRGNAVLRDRDANALFSALRSGEPLPEAATAPAPAAAARPDPASITVDVLNASERTGLAAQIGATLRELGFSLGTIGNAPEPSAESLIRFSPDRAAAAQVLADTVPSARSVPDSASSGRLQLVLGTSFDGTVRALAEPGPATAPTAAAERANCS</sequence>
<feature type="domain" description="Cell envelope-related transcriptional attenuator" evidence="4">
    <location>
        <begin position="202"/>
        <end position="366"/>
    </location>
</feature>
<evidence type="ECO:0000259" key="4">
    <source>
        <dbReference type="Pfam" id="PF03816"/>
    </source>
</evidence>
<dbReference type="InterPro" id="IPR050922">
    <property type="entry name" value="LytR/CpsA/Psr_CW_biosynth"/>
</dbReference>
<dbReference type="PANTHER" id="PTHR33392">
    <property type="entry name" value="POLYISOPRENYL-TEICHOIC ACID--PEPTIDOGLYCAN TEICHOIC ACID TRANSFERASE TAGU"/>
    <property type="match status" value="1"/>
</dbReference>
<feature type="compositionally biased region" description="Acidic residues" evidence="2">
    <location>
        <begin position="73"/>
        <end position="85"/>
    </location>
</feature>
<dbReference type="EMBL" id="JAAXKZ010000131">
    <property type="protein sequence ID" value="NMH94779.1"/>
    <property type="molecule type" value="Genomic_DNA"/>
</dbReference>
<organism evidence="6 7">
    <name type="scientific">Pseudonocardia bannensis</name>
    <dbReference type="NCBI Taxonomy" id="630973"/>
    <lineage>
        <taxon>Bacteria</taxon>
        <taxon>Bacillati</taxon>
        <taxon>Actinomycetota</taxon>
        <taxon>Actinomycetes</taxon>
        <taxon>Pseudonocardiales</taxon>
        <taxon>Pseudonocardiaceae</taxon>
        <taxon>Pseudonocardia</taxon>
    </lineage>
</organism>
<dbReference type="AlphaFoldDB" id="A0A848DQJ5"/>
<keyword evidence="3" id="KW-1133">Transmembrane helix</keyword>
<evidence type="ECO:0000259" key="5">
    <source>
        <dbReference type="Pfam" id="PF13399"/>
    </source>
</evidence>
<accession>A0A848DQJ5</accession>
<evidence type="ECO:0000313" key="7">
    <source>
        <dbReference type="Proteomes" id="UP000586918"/>
    </source>
</evidence>
<evidence type="ECO:0000256" key="1">
    <source>
        <dbReference type="ARBA" id="ARBA00006068"/>
    </source>
</evidence>
<dbReference type="Gene3D" id="3.40.630.190">
    <property type="entry name" value="LCP protein"/>
    <property type="match status" value="1"/>
</dbReference>
<dbReference type="Proteomes" id="UP000586918">
    <property type="component" value="Unassembled WGS sequence"/>
</dbReference>
<dbReference type="PANTHER" id="PTHR33392:SF6">
    <property type="entry name" value="POLYISOPRENYL-TEICHOIC ACID--PEPTIDOGLYCAN TEICHOIC ACID TRANSFERASE TAGU"/>
    <property type="match status" value="1"/>
</dbReference>
<dbReference type="Gene3D" id="3.30.70.2390">
    <property type="match status" value="1"/>
</dbReference>
<evidence type="ECO:0000313" key="6">
    <source>
        <dbReference type="EMBL" id="NMH94779.1"/>
    </source>
</evidence>